<dbReference type="AlphaFoldDB" id="A0A7X1NYQ0"/>
<comment type="caution">
    <text evidence="2">The sequence shown here is derived from an EMBL/GenBank/DDBJ whole genome shotgun (WGS) entry which is preliminary data.</text>
</comment>
<feature type="chain" id="PRO_5030927061" description="Lipoprotein" evidence="1">
    <location>
        <begin position="19"/>
        <end position="181"/>
    </location>
</feature>
<name>A0A7X1NYQ0_9DEIO</name>
<evidence type="ECO:0000313" key="3">
    <source>
        <dbReference type="Proteomes" id="UP000484842"/>
    </source>
</evidence>
<keyword evidence="3" id="KW-1185">Reference proteome</keyword>
<evidence type="ECO:0000256" key="1">
    <source>
        <dbReference type="SAM" id="SignalP"/>
    </source>
</evidence>
<organism evidence="2 3">
    <name type="scientific">Deinococcus terrestris</name>
    <dbReference type="NCBI Taxonomy" id="2651870"/>
    <lineage>
        <taxon>Bacteria</taxon>
        <taxon>Thermotogati</taxon>
        <taxon>Deinococcota</taxon>
        <taxon>Deinococci</taxon>
        <taxon>Deinococcales</taxon>
        <taxon>Deinococcaceae</taxon>
        <taxon>Deinococcus</taxon>
    </lineage>
</organism>
<dbReference type="EMBL" id="WBSL01000012">
    <property type="protein sequence ID" value="MPY67954.1"/>
    <property type="molecule type" value="Genomic_DNA"/>
</dbReference>
<evidence type="ECO:0008006" key="4">
    <source>
        <dbReference type="Google" id="ProtNLM"/>
    </source>
</evidence>
<dbReference type="PROSITE" id="PS51257">
    <property type="entry name" value="PROKAR_LIPOPROTEIN"/>
    <property type="match status" value="1"/>
</dbReference>
<feature type="signal peptide" evidence="1">
    <location>
        <begin position="1"/>
        <end position="18"/>
    </location>
</feature>
<dbReference type="Proteomes" id="UP000484842">
    <property type="component" value="Unassembled WGS sequence"/>
</dbReference>
<evidence type="ECO:0000313" key="2">
    <source>
        <dbReference type="EMBL" id="MPY67954.1"/>
    </source>
</evidence>
<accession>A0A7X1NYQ0</accession>
<dbReference type="RefSeq" id="WP_152872266.1">
    <property type="nucleotide sequence ID" value="NZ_WBSL01000012.1"/>
</dbReference>
<reference evidence="2 3" key="1">
    <citation type="submission" date="2019-10" db="EMBL/GenBank/DDBJ databases">
        <title>Deinococcus sp. isolated from soil.</title>
        <authorList>
            <person name="Li Y."/>
            <person name="Wang J."/>
        </authorList>
    </citation>
    <scope>NUCLEOTIDE SEQUENCE [LARGE SCALE GENOMIC DNA]</scope>
    <source>
        <strain evidence="2 3">SDU3-2</strain>
    </source>
</reference>
<keyword evidence="1" id="KW-0732">Signal</keyword>
<protein>
    <recommendedName>
        <fullName evidence="4">Lipoprotein</fullName>
    </recommendedName>
</protein>
<gene>
    <name evidence="2" type="ORF">F8S09_14935</name>
</gene>
<sequence length="181" mass="19050">MRSLLLVPLLLLAGCREASVTTRAPTGEELAGVLGTVSTLELTPPRGARTYALSQGIQGPLEEATQDGRLPVTVGLLQDGCTGTQRRLVVRAGGTSSSSCLDLPSAYGTTASLPPAEQALPLNRWVPVYAVQPTVPGRTEGSRVTDDDPAHWTLISVYFSTETDPEALNPPASSAALDWLR</sequence>
<proteinExistence type="predicted"/>